<name>A0A940YLU6_9BURK</name>
<evidence type="ECO:0000313" key="6">
    <source>
        <dbReference type="EMBL" id="MBQ0932159.1"/>
    </source>
</evidence>
<dbReference type="InterPro" id="IPR005119">
    <property type="entry name" value="LysR_subst-bd"/>
</dbReference>
<protein>
    <submittedName>
        <fullName evidence="6">LysR family transcriptional regulator</fullName>
    </submittedName>
</protein>
<keyword evidence="7" id="KW-1185">Reference proteome</keyword>
<feature type="domain" description="HTH lysR-type" evidence="5">
    <location>
        <begin position="6"/>
        <end position="63"/>
    </location>
</feature>
<comment type="caution">
    <text evidence="6">The sequence shown here is derived from an EMBL/GenBank/DDBJ whole genome shotgun (WGS) entry which is preliminary data.</text>
</comment>
<dbReference type="SUPFAM" id="SSF46785">
    <property type="entry name" value="Winged helix' DNA-binding domain"/>
    <property type="match status" value="1"/>
</dbReference>
<gene>
    <name evidence="6" type="ORF">KAK03_16890</name>
</gene>
<dbReference type="Gene3D" id="1.10.10.10">
    <property type="entry name" value="Winged helix-like DNA-binding domain superfamily/Winged helix DNA-binding domain"/>
    <property type="match status" value="1"/>
</dbReference>
<dbReference type="Pfam" id="PF00126">
    <property type="entry name" value="HTH_1"/>
    <property type="match status" value="1"/>
</dbReference>
<comment type="similarity">
    <text evidence="1">Belongs to the LysR transcriptional regulatory family.</text>
</comment>
<dbReference type="FunFam" id="3.40.190.10:FF:000017">
    <property type="entry name" value="Glycine cleavage system transcriptional activator"/>
    <property type="match status" value="1"/>
</dbReference>
<dbReference type="Pfam" id="PF03466">
    <property type="entry name" value="LysR_substrate"/>
    <property type="match status" value="1"/>
</dbReference>
<dbReference type="GO" id="GO:0043565">
    <property type="term" value="F:sequence-specific DNA binding"/>
    <property type="evidence" value="ECO:0007669"/>
    <property type="project" value="TreeGrafter"/>
</dbReference>
<reference evidence="6 7" key="1">
    <citation type="submission" date="2021-04" db="EMBL/GenBank/DDBJ databases">
        <title>The genome sequence of Ideonella sp. 3Y2.</title>
        <authorList>
            <person name="Liu Y."/>
        </authorList>
    </citation>
    <scope>NUCLEOTIDE SEQUENCE [LARGE SCALE GENOMIC DNA]</scope>
    <source>
        <strain evidence="6 7">3Y2</strain>
    </source>
</reference>
<dbReference type="InterPro" id="IPR036390">
    <property type="entry name" value="WH_DNA-bd_sf"/>
</dbReference>
<organism evidence="6 7">
    <name type="scientific">Ideonella alba</name>
    <dbReference type="NCBI Taxonomy" id="2824118"/>
    <lineage>
        <taxon>Bacteria</taxon>
        <taxon>Pseudomonadati</taxon>
        <taxon>Pseudomonadota</taxon>
        <taxon>Betaproteobacteria</taxon>
        <taxon>Burkholderiales</taxon>
        <taxon>Sphaerotilaceae</taxon>
        <taxon>Ideonella</taxon>
    </lineage>
</organism>
<dbReference type="GO" id="GO:0003700">
    <property type="term" value="F:DNA-binding transcription factor activity"/>
    <property type="evidence" value="ECO:0007669"/>
    <property type="project" value="InterPro"/>
</dbReference>
<evidence type="ECO:0000256" key="3">
    <source>
        <dbReference type="ARBA" id="ARBA00023125"/>
    </source>
</evidence>
<dbReference type="RefSeq" id="WP_210855504.1">
    <property type="nucleotide sequence ID" value="NZ_JAGQDD010000014.1"/>
</dbReference>
<evidence type="ECO:0000256" key="4">
    <source>
        <dbReference type="ARBA" id="ARBA00023163"/>
    </source>
</evidence>
<dbReference type="InterPro" id="IPR036388">
    <property type="entry name" value="WH-like_DNA-bd_sf"/>
</dbReference>
<accession>A0A940YLU6</accession>
<sequence length="304" mass="32828">MRRKIPSTAALAAFEAAARHQSFTRAAEELSVTQSAVCRQIASLEDFVGVPLFRRGQRGVLLTEAGRRYARSVAARLDAVERDTLDLMAQAGQAAGGALELAVVPTFATQWLLPRLARFQAAHPGITLHFTPRTRPFLFDDESPFDAAIQPAESPWPGTQGLALLPEHLVAVAAPALLKGRRVRTPAEVAALPLLQASTRPDAWRQWFEAQGLQVEQAMAGARMELFSMLAEAAAQGLGAALVPRLLIETELASGRLQQLLPFALDSGRRYHLLYPPHKADLAPLQALSAWLAQEAAAARVSAT</sequence>
<keyword evidence="2" id="KW-0805">Transcription regulation</keyword>
<evidence type="ECO:0000256" key="2">
    <source>
        <dbReference type="ARBA" id="ARBA00023015"/>
    </source>
</evidence>
<evidence type="ECO:0000256" key="1">
    <source>
        <dbReference type="ARBA" id="ARBA00009437"/>
    </source>
</evidence>
<dbReference type="InterPro" id="IPR000847">
    <property type="entry name" value="LysR_HTH_N"/>
</dbReference>
<dbReference type="InterPro" id="IPR058163">
    <property type="entry name" value="LysR-type_TF_proteobact-type"/>
</dbReference>
<dbReference type="PROSITE" id="PS50931">
    <property type="entry name" value="HTH_LYSR"/>
    <property type="match status" value="1"/>
</dbReference>
<dbReference type="EMBL" id="JAGQDD010000014">
    <property type="protein sequence ID" value="MBQ0932159.1"/>
    <property type="molecule type" value="Genomic_DNA"/>
</dbReference>
<keyword evidence="3" id="KW-0238">DNA-binding</keyword>
<dbReference type="SUPFAM" id="SSF53850">
    <property type="entry name" value="Periplasmic binding protein-like II"/>
    <property type="match status" value="1"/>
</dbReference>
<dbReference type="Gene3D" id="3.40.190.10">
    <property type="entry name" value="Periplasmic binding protein-like II"/>
    <property type="match status" value="2"/>
</dbReference>
<proteinExistence type="inferred from homology"/>
<dbReference type="PANTHER" id="PTHR30537">
    <property type="entry name" value="HTH-TYPE TRANSCRIPTIONAL REGULATOR"/>
    <property type="match status" value="1"/>
</dbReference>
<dbReference type="PRINTS" id="PR00039">
    <property type="entry name" value="HTHLYSR"/>
</dbReference>
<evidence type="ECO:0000259" key="5">
    <source>
        <dbReference type="PROSITE" id="PS50931"/>
    </source>
</evidence>
<dbReference type="PANTHER" id="PTHR30537:SF26">
    <property type="entry name" value="GLYCINE CLEAVAGE SYSTEM TRANSCRIPTIONAL ACTIVATOR"/>
    <property type="match status" value="1"/>
</dbReference>
<keyword evidence="4" id="KW-0804">Transcription</keyword>
<dbReference type="AlphaFoldDB" id="A0A940YLU6"/>
<dbReference type="GO" id="GO:0006351">
    <property type="term" value="P:DNA-templated transcription"/>
    <property type="evidence" value="ECO:0007669"/>
    <property type="project" value="TreeGrafter"/>
</dbReference>
<dbReference type="FunFam" id="1.10.10.10:FF:000038">
    <property type="entry name" value="Glycine cleavage system transcriptional activator"/>
    <property type="match status" value="1"/>
</dbReference>
<evidence type="ECO:0000313" key="7">
    <source>
        <dbReference type="Proteomes" id="UP000676246"/>
    </source>
</evidence>
<dbReference type="Proteomes" id="UP000676246">
    <property type="component" value="Unassembled WGS sequence"/>
</dbReference>